<evidence type="ECO:0000256" key="4">
    <source>
        <dbReference type="ARBA" id="ARBA00035224"/>
    </source>
</evidence>
<dbReference type="SMART" id="SM00739">
    <property type="entry name" value="KOW"/>
    <property type="match status" value="1"/>
</dbReference>
<evidence type="ECO:0000313" key="8">
    <source>
        <dbReference type="Proteomes" id="UP001164746"/>
    </source>
</evidence>
<feature type="non-terminal residue" evidence="7">
    <location>
        <position position="1"/>
    </location>
</feature>
<organism evidence="7 8">
    <name type="scientific">Mya arenaria</name>
    <name type="common">Soft-shell clam</name>
    <dbReference type="NCBI Taxonomy" id="6604"/>
    <lineage>
        <taxon>Eukaryota</taxon>
        <taxon>Metazoa</taxon>
        <taxon>Spiralia</taxon>
        <taxon>Lophotrochozoa</taxon>
        <taxon>Mollusca</taxon>
        <taxon>Bivalvia</taxon>
        <taxon>Autobranchia</taxon>
        <taxon>Heteroconchia</taxon>
        <taxon>Euheterodonta</taxon>
        <taxon>Imparidentia</taxon>
        <taxon>Neoheterodontei</taxon>
        <taxon>Myida</taxon>
        <taxon>Myoidea</taxon>
        <taxon>Myidae</taxon>
        <taxon>Mya</taxon>
    </lineage>
</organism>
<comment type="similarity">
    <text evidence="1">Belongs to the eukaryotic ribosomal protein eL27 family.</text>
</comment>
<dbReference type="Gene3D" id="2.30.30.770">
    <property type="match status" value="1"/>
</dbReference>
<dbReference type="CDD" id="cd06090">
    <property type="entry name" value="KOW_RPL27"/>
    <property type="match status" value="1"/>
</dbReference>
<dbReference type="Proteomes" id="UP001164746">
    <property type="component" value="Chromosome 1"/>
</dbReference>
<evidence type="ECO:0000256" key="1">
    <source>
        <dbReference type="ARBA" id="ARBA00009124"/>
    </source>
</evidence>
<dbReference type="InterPro" id="IPR005824">
    <property type="entry name" value="KOW"/>
</dbReference>
<dbReference type="EMBL" id="CP111012">
    <property type="protein sequence ID" value="WAQ94456.1"/>
    <property type="molecule type" value="Genomic_DNA"/>
</dbReference>
<dbReference type="PANTHER" id="PTHR10497">
    <property type="entry name" value="60S RIBOSOMAL PROTEIN L27"/>
    <property type="match status" value="1"/>
</dbReference>
<dbReference type="SUPFAM" id="SSF50104">
    <property type="entry name" value="Translation proteins SH3-like domain"/>
    <property type="match status" value="1"/>
</dbReference>
<accession>A0ABY7D9W9</accession>
<keyword evidence="3" id="KW-0687">Ribonucleoprotein</keyword>
<evidence type="ECO:0000259" key="6">
    <source>
        <dbReference type="SMART" id="SM00739"/>
    </source>
</evidence>
<dbReference type="InterPro" id="IPR038655">
    <property type="entry name" value="Ribosomal_eL27_sf"/>
</dbReference>
<evidence type="ECO:0000256" key="2">
    <source>
        <dbReference type="ARBA" id="ARBA00022980"/>
    </source>
</evidence>
<dbReference type="Pfam" id="PF01777">
    <property type="entry name" value="Ribosomal_L27e"/>
    <property type="match status" value="1"/>
</dbReference>
<evidence type="ECO:0000256" key="5">
    <source>
        <dbReference type="ARBA" id="ARBA00035329"/>
    </source>
</evidence>
<feature type="domain" description="KOW" evidence="6">
    <location>
        <begin position="4"/>
        <end position="31"/>
    </location>
</feature>
<evidence type="ECO:0000256" key="3">
    <source>
        <dbReference type="ARBA" id="ARBA00023274"/>
    </source>
</evidence>
<dbReference type="InterPro" id="IPR008991">
    <property type="entry name" value="Translation_prot_SH3-like_sf"/>
</dbReference>
<evidence type="ECO:0000313" key="7">
    <source>
        <dbReference type="EMBL" id="WAQ94456.1"/>
    </source>
</evidence>
<name>A0ABY7D9W9_MYAAR</name>
<sequence>MGKFMKSGKVVLVLGGRFAGRKAVIVKNYDDGTSDKPYGHALVAGIERYPRRVTRGMGKKKIKQRSKVKPFVRVYNYNHLMPTRYSVDIALDKQAVNKDAFKDPARKRKAKR</sequence>
<proteinExistence type="inferred from homology"/>
<keyword evidence="8" id="KW-1185">Reference proteome</keyword>
<dbReference type="InterPro" id="IPR001141">
    <property type="entry name" value="Ribosomal_eL27"/>
</dbReference>
<keyword evidence="2" id="KW-0689">Ribosomal protein</keyword>
<reference evidence="7" key="1">
    <citation type="submission" date="2022-11" db="EMBL/GenBank/DDBJ databases">
        <title>Centuries of genome instability and evolution in soft-shell clam transmissible cancer (bioRxiv).</title>
        <authorList>
            <person name="Hart S.F.M."/>
            <person name="Yonemitsu M.A."/>
            <person name="Giersch R.M."/>
            <person name="Beal B.F."/>
            <person name="Arriagada G."/>
            <person name="Davis B.W."/>
            <person name="Ostrander E.A."/>
            <person name="Goff S.P."/>
            <person name="Metzger M.J."/>
        </authorList>
    </citation>
    <scope>NUCLEOTIDE SEQUENCE</scope>
    <source>
        <strain evidence="7">MELC-2E11</strain>
        <tissue evidence="7">Siphon/mantle</tissue>
    </source>
</reference>
<dbReference type="Pfam" id="PF00467">
    <property type="entry name" value="KOW"/>
    <property type="match status" value="1"/>
</dbReference>
<protein>
    <recommendedName>
        <fullName evidence="4">Large ribosomal subunit protein eL27</fullName>
    </recommendedName>
    <alternativeName>
        <fullName evidence="5">60S ribosomal protein L27</fullName>
    </alternativeName>
</protein>
<gene>
    <name evidence="7" type="ORF">MAR_006927</name>
</gene>
<dbReference type="InterPro" id="IPR041991">
    <property type="entry name" value="Ribosomal_eL27_KOW"/>
</dbReference>